<protein>
    <recommendedName>
        <fullName evidence="1">Gfo/Idh/MocA-like oxidoreductase N-terminal domain-containing protein</fullName>
    </recommendedName>
</protein>
<dbReference type="SUPFAM" id="SSF55347">
    <property type="entry name" value="Glyceraldehyde-3-phosphate dehydrogenase-like, C-terminal domain"/>
    <property type="match status" value="1"/>
</dbReference>
<dbReference type="InterPro" id="IPR051450">
    <property type="entry name" value="Gfo/Idh/MocA_Oxidoreductases"/>
</dbReference>
<proteinExistence type="predicted"/>
<dbReference type="OrthoDB" id="64915at2759"/>
<evidence type="ECO:0000313" key="2">
    <source>
        <dbReference type="EMBL" id="KAG7532252.1"/>
    </source>
</evidence>
<organism evidence="2 3">
    <name type="scientific">Filobasidium floriforme</name>
    <dbReference type="NCBI Taxonomy" id="5210"/>
    <lineage>
        <taxon>Eukaryota</taxon>
        <taxon>Fungi</taxon>
        <taxon>Dikarya</taxon>
        <taxon>Basidiomycota</taxon>
        <taxon>Agaricomycotina</taxon>
        <taxon>Tremellomycetes</taxon>
        <taxon>Filobasidiales</taxon>
        <taxon>Filobasidiaceae</taxon>
        <taxon>Filobasidium</taxon>
    </lineage>
</organism>
<dbReference type="Pfam" id="PF01408">
    <property type="entry name" value="GFO_IDH_MocA"/>
    <property type="match status" value="1"/>
</dbReference>
<name>A0A8K0NQL8_9TREE</name>
<dbReference type="InterPro" id="IPR000683">
    <property type="entry name" value="Gfo/Idh/MocA-like_OxRdtase_N"/>
</dbReference>
<accession>A0A8K0NQL8</accession>
<dbReference type="InterPro" id="IPR036291">
    <property type="entry name" value="NAD(P)-bd_dom_sf"/>
</dbReference>
<sequence length="444" mass="48799">MLAPAQDRPVTVALIGAGQRGGIYADYISLNPSTCRLVALAEPRPTRRSTLAKRHSIPSDLVFKDWKELASRGKVADAVIIAIMDRGHAEAVKVFAEQGYDILCEKPIATSIEECVGIVEAVKKHGVIFGCGHVLRYSPYNTSIRQTISTGILGKIINIQHLEPVGRQHFAHSYVRGNWRNEKTASFSLMAKSCHDIDILNFYRSDQIEPRSLSSFGNLNHFKPSEKPNEAGDATHCVGCAYEPECPYSAKKIYLEPVYDGPKRDSGDDIWATHILDEPPDIENVAAAIQPDGIAGGRWGKCVYSGDNDVVDQQVVNIQYKDGTTASFTMVAFTKQVCNRVTRIHGSHGEIVGDMSTYTVTDFRTGESTHHEPANEGGGHGGGDMGLMRSFIRACSEQDQTALGVEPEDILRSHLMVFAAEESRLKDQNVLYDDFQKRCLSGSV</sequence>
<dbReference type="PANTHER" id="PTHR43377:SF12">
    <property type="entry name" value="BINDING ROSSMANN FOLD OXIDOREDUCTASE, PUTATIVE (AFU_ORTHOLOGUE AFUA_3G11840)-RELATED"/>
    <property type="match status" value="1"/>
</dbReference>
<dbReference type="Gene3D" id="3.30.360.10">
    <property type="entry name" value="Dihydrodipicolinate Reductase, domain 2"/>
    <property type="match status" value="1"/>
</dbReference>
<dbReference type="Gene3D" id="3.40.50.720">
    <property type="entry name" value="NAD(P)-binding Rossmann-like Domain"/>
    <property type="match status" value="1"/>
</dbReference>
<dbReference type="AlphaFoldDB" id="A0A8K0NQL8"/>
<reference evidence="2" key="1">
    <citation type="submission" date="2020-04" db="EMBL/GenBank/DDBJ databases">
        <title>Analysis of mating type loci in Filobasidium floriforme.</title>
        <authorList>
            <person name="Nowrousian M."/>
        </authorList>
    </citation>
    <scope>NUCLEOTIDE SEQUENCE</scope>
    <source>
        <strain evidence="2">CBS 6242</strain>
    </source>
</reference>
<dbReference type="SUPFAM" id="SSF51735">
    <property type="entry name" value="NAD(P)-binding Rossmann-fold domains"/>
    <property type="match status" value="1"/>
</dbReference>
<dbReference type="PANTHER" id="PTHR43377">
    <property type="entry name" value="BILIVERDIN REDUCTASE A"/>
    <property type="match status" value="1"/>
</dbReference>
<dbReference type="EMBL" id="JABELV010000070">
    <property type="protein sequence ID" value="KAG7532252.1"/>
    <property type="molecule type" value="Genomic_DNA"/>
</dbReference>
<dbReference type="GO" id="GO:0000166">
    <property type="term" value="F:nucleotide binding"/>
    <property type="evidence" value="ECO:0007669"/>
    <property type="project" value="InterPro"/>
</dbReference>
<dbReference type="Proteomes" id="UP000812966">
    <property type="component" value="Unassembled WGS sequence"/>
</dbReference>
<evidence type="ECO:0000259" key="1">
    <source>
        <dbReference type="Pfam" id="PF01408"/>
    </source>
</evidence>
<comment type="caution">
    <text evidence="2">The sequence shown here is derived from an EMBL/GenBank/DDBJ whole genome shotgun (WGS) entry which is preliminary data.</text>
</comment>
<keyword evidence="3" id="KW-1185">Reference proteome</keyword>
<feature type="domain" description="Gfo/Idh/MocA-like oxidoreductase N-terminal" evidence="1">
    <location>
        <begin position="11"/>
        <end position="133"/>
    </location>
</feature>
<evidence type="ECO:0000313" key="3">
    <source>
        <dbReference type="Proteomes" id="UP000812966"/>
    </source>
</evidence>
<gene>
    <name evidence="2" type="ORF">FFLO_03720</name>
</gene>